<dbReference type="Proteomes" id="UP000184170">
    <property type="component" value="Unassembled WGS sequence"/>
</dbReference>
<keyword evidence="1" id="KW-1133">Transmembrane helix</keyword>
<dbReference type="AlphaFoldDB" id="A0A1M5CU76"/>
<dbReference type="EMBL" id="FQVA01000002">
    <property type="protein sequence ID" value="SHF58279.1"/>
    <property type="molecule type" value="Genomic_DNA"/>
</dbReference>
<name>A0A1M5CU76_9GAMM</name>
<dbReference type="RefSeq" id="WP_073275246.1">
    <property type="nucleotide sequence ID" value="NZ_FQVA01000002.1"/>
</dbReference>
<organism evidence="2 3">
    <name type="scientific">Microbulbifer donghaiensis</name>
    <dbReference type="NCBI Taxonomy" id="494016"/>
    <lineage>
        <taxon>Bacteria</taxon>
        <taxon>Pseudomonadati</taxon>
        <taxon>Pseudomonadota</taxon>
        <taxon>Gammaproteobacteria</taxon>
        <taxon>Cellvibrionales</taxon>
        <taxon>Microbulbiferaceae</taxon>
        <taxon>Microbulbifer</taxon>
    </lineage>
</organism>
<reference evidence="3" key="1">
    <citation type="submission" date="2016-11" db="EMBL/GenBank/DDBJ databases">
        <authorList>
            <person name="Varghese N."/>
            <person name="Submissions S."/>
        </authorList>
    </citation>
    <scope>NUCLEOTIDE SEQUENCE [LARGE SCALE GENOMIC DNA]</scope>
    <source>
        <strain evidence="3">CGMCC 1.7063</strain>
    </source>
</reference>
<evidence type="ECO:0000313" key="2">
    <source>
        <dbReference type="EMBL" id="SHF58279.1"/>
    </source>
</evidence>
<feature type="transmembrane region" description="Helical" evidence="1">
    <location>
        <begin position="92"/>
        <end position="112"/>
    </location>
</feature>
<proteinExistence type="predicted"/>
<dbReference type="OrthoDB" id="8451539at2"/>
<evidence type="ECO:0000313" key="3">
    <source>
        <dbReference type="Proteomes" id="UP000184170"/>
    </source>
</evidence>
<keyword evidence="1" id="KW-0812">Transmembrane</keyword>
<keyword evidence="3" id="KW-1185">Reference proteome</keyword>
<evidence type="ECO:0000256" key="1">
    <source>
        <dbReference type="SAM" id="Phobius"/>
    </source>
</evidence>
<keyword evidence="1" id="KW-0472">Membrane</keyword>
<accession>A0A1M5CU76</accession>
<protein>
    <submittedName>
        <fullName evidence="2">Uncharacterized protein</fullName>
    </submittedName>
</protein>
<sequence length="127" mass="14319">MNDKKMSWIRGVLIAIDQLGNAIAGGNPDATISARTGYFANKHETPFRPWWKTMEKVIDFTFEPLEGAGHCLRSFEADEEEHWEGSDFMRGLLGIIIIVACLPLAVVTRLYVLVFPRASRGDERPLQ</sequence>
<gene>
    <name evidence="2" type="ORF">SAMN04487965_2307</name>
</gene>